<gene>
    <name evidence="1" type="ORF">N5I32_14830</name>
</gene>
<keyword evidence="2" id="KW-1185">Reference proteome</keyword>
<dbReference type="EMBL" id="JAOCQF010000002">
    <property type="protein sequence ID" value="MCT8330795.1"/>
    <property type="molecule type" value="Genomic_DNA"/>
</dbReference>
<accession>A0ABT2NQ23</accession>
<evidence type="ECO:0000313" key="1">
    <source>
        <dbReference type="EMBL" id="MCT8330795.1"/>
    </source>
</evidence>
<sequence>MFGCIDPAMAVFMAETPSCTAKGRDVVEWVAFAAASFLAATSLLVTG</sequence>
<evidence type="ECO:0000313" key="2">
    <source>
        <dbReference type="Proteomes" id="UP001205601"/>
    </source>
</evidence>
<comment type="caution">
    <text evidence="1">The sequence shown here is derived from an EMBL/GenBank/DDBJ whole genome shotgun (WGS) entry which is preliminary data.</text>
</comment>
<proteinExistence type="predicted"/>
<dbReference type="RefSeq" id="WP_261496647.1">
    <property type="nucleotide sequence ID" value="NZ_JAOCQF010000002.1"/>
</dbReference>
<dbReference type="Proteomes" id="UP001205601">
    <property type="component" value="Unassembled WGS sequence"/>
</dbReference>
<organism evidence="1 2">
    <name type="scientific">Albidovulum sediminis</name>
    <dbReference type="NCBI Taxonomy" id="3066345"/>
    <lineage>
        <taxon>Bacteria</taxon>
        <taxon>Pseudomonadati</taxon>
        <taxon>Pseudomonadota</taxon>
        <taxon>Alphaproteobacteria</taxon>
        <taxon>Rhodobacterales</taxon>
        <taxon>Paracoccaceae</taxon>
        <taxon>Albidovulum</taxon>
    </lineage>
</organism>
<protein>
    <submittedName>
        <fullName evidence="1">Uncharacterized protein</fullName>
    </submittedName>
</protein>
<name>A0ABT2NQ23_9RHOB</name>
<reference evidence="2" key="1">
    <citation type="submission" date="2023-07" db="EMBL/GenBank/DDBJ databases">
        <title>Defluviimonas sediminis sp. nov., isolated from mangrove sediment.</title>
        <authorList>
            <person name="Liu L."/>
            <person name="Li J."/>
            <person name="Huang Y."/>
            <person name="Pan J."/>
            <person name="Li M."/>
        </authorList>
    </citation>
    <scope>NUCLEOTIDE SEQUENCE [LARGE SCALE GENOMIC DNA]</scope>
    <source>
        <strain evidence="2">FT324</strain>
    </source>
</reference>